<protein>
    <submittedName>
        <fullName evidence="2">Uncharacterized protein</fullName>
    </submittedName>
</protein>
<gene>
    <name evidence="2" type="ORF">HGA13_16515</name>
</gene>
<evidence type="ECO:0000313" key="3">
    <source>
        <dbReference type="Proteomes" id="UP000565715"/>
    </source>
</evidence>
<feature type="compositionally biased region" description="Low complexity" evidence="1">
    <location>
        <begin position="652"/>
        <end position="676"/>
    </location>
</feature>
<dbReference type="Proteomes" id="UP000565715">
    <property type="component" value="Unassembled WGS sequence"/>
</dbReference>
<feature type="compositionally biased region" description="Gly residues" evidence="1">
    <location>
        <begin position="677"/>
        <end position="693"/>
    </location>
</feature>
<evidence type="ECO:0000256" key="1">
    <source>
        <dbReference type="SAM" id="MobiDB-lite"/>
    </source>
</evidence>
<proteinExistence type="predicted"/>
<reference evidence="2 3" key="1">
    <citation type="submission" date="2020-04" db="EMBL/GenBank/DDBJ databases">
        <title>MicrobeNet Type strains.</title>
        <authorList>
            <person name="Nicholson A.C."/>
        </authorList>
    </citation>
    <scope>NUCLEOTIDE SEQUENCE [LARGE SCALE GENOMIC DNA]</scope>
    <source>
        <strain evidence="2 3">DSM 45078</strain>
    </source>
</reference>
<dbReference type="AlphaFoldDB" id="A0A846XJ63"/>
<evidence type="ECO:0000313" key="2">
    <source>
        <dbReference type="EMBL" id="NKY34666.1"/>
    </source>
</evidence>
<keyword evidence="3" id="KW-1185">Reference proteome</keyword>
<feature type="compositionally biased region" description="Low complexity" evidence="1">
    <location>
        <begin position="554"/>
        <end position="637"/>
    </location>
</feature>
<feature type="compositionally biased region" description="Polar residues" evidence="1">
    <location>
        <begin position="694"/>
        <end position="717"/>
    </location>
</feature>
<name>A0A846XJ63_9NOCA</name>
<feature type="compositionally biased region" description="Polar residues" evidence="1">
    <location>
        <begin position="638"/>
        <end position="651"/>
    </location>
</feature>
<dbReference type="EMBL" id="JAAXOO010000004">
    <property type="protein sequence ID" value="NKY34666.1"/>
    <property type="molecule type" value="Genomic_DNA"/>
</dbReference>
<comment type="caution">
    <text evidence="2">The sequence shown here is derived from an EMBL/GenBank/DDBJ whole genome shotgun (WGS) entry which is preliminary data.</text>
</comment>
<accession>A0A846XJ63</accession>
<feature type="compositionally biased region" description="Polar residues" evidence="1">
    <location>
        <begin position="730"/>
        <end position="745"/>
    </location>
</feature>
<organism evidence="2 3">
    <name type="scientific">Nocardia speluncae</name>
    <dbReference type="NCBI Taxonomy" id="419477"/>
    <lineage>
        <taxon>Bacteria</taxon>
        <taxon>Bacillati</taxon>
        <taxon>Actinomycetota</taxon>
        <taxon>Actinomycetes</taxon>
        <taxon>Mycobacteriales</taxon>
        <taxon>Nocardiaceae</taxon>
        <taxon>Nocardia</taxon>
    </lineage>
</organism>
<dbReference type="RefSeq" id="WP_068046443.1">
    <property type="nucleotide sequence ID" value="NZ_JAAXOO010000004.1"/>
</dbReference>
<sequence length="833" mass="81752">MASDLPFDDEEEVAERGGDAAYRIASATARVARGGAYVTGGALIAANGGGVPASPEELDSRNTGWAHNVDPDPDVPSPVVTFPDPEPVAPQDMPFGSPGDASVTMPLPNGTFDIQIGRPGEFGFEDLGSYDAPYMDQVPGLELIPGGPEGDFPGSGFVPETPGTGVPESNIPGLPELGPPETPGGMQGFDGIPGLGGDIPGLGGGFPGAGNEGPGAPGGFELPAPGDAFKTDIFDLPGFGLNPAGQPKAVAQTAESGPSGWDFGVSDLLCGARADAGGSGDDGAWFEFSLDTGGSGFAGLALGGAGGSVQVESDMGADISVGSGGVRVDDSEWDFGIAVDDAFSLDDQLDQYTGWMQAGATESPSGAGQPGVAEPGRPVDVDAVVTRDDAAIAMGGNTGTGTGAASVQNAAVPAGTAGPATSGMSVAPAAAPAPLPSAPTPVAVAPAVPPAPVAVAPMAPVAPAPVPPPVAPAPVPPPVAPAAVVPAVQPVAATPLQTTVQPDVATSPVAHVFQPPAGPSPLTAPAAELPDLFHRLPQPVQPDLPTAPVLPGDSLTVLPTTTAPVTTSDSVATTPDTTTGPDGSTTTGPSGTTTNDGSTTSVGGSTTLLPGVTTSPQDSTTSPQDSTTSPDGSTTPTELTETGGSSPTSAPGESSTATEGSTTGESGGVTTTAPGSSTGGSGVTTEPIGGGTGAPSTGDQTSDTAPSTVDLPTQQIPTVDRSAPEAPTMEQPQVPTVSMPAQQPSMPDAQLPTMPQPMPTPLPAPQVKPIAEHGAVVVPYDMHGVVTATPYTDHTVLGFAGGELTGDLSAGFMPHTVAVAEDPVPDPAFWVYF</sequence>
<feature type="region of interest" description="Disordered" evidence="1">
    <location>
        <begin position="536"/>
        <end position="747"/>
    </location>
</feature>